<evidence type="ECO:0000256" key="3">
    <source>
        <dbReference type="ARBA" id="ARBA00022833"/>
    </source>
</evidence>
<gene>
    <name evidence="6" type="ORF">RHTO0S_05e07338g</name>
</gene>
<evidence type="ECO:0000256" key="2">
    <source>
        <dbReference type="ARBA" id="ARBA00022771"/>
    </source>
</evidence>
<name>A0A061AUD3_RHOTO</name>
<evidence type="ECO:0000259" key="5">
    <source>
        <dbReference type="PROSITE" id="PS50865"/>
    </source>
</evidence>
<evidence type="ECO:0000256" key="4">
    <source>
        <dbReference type="PROSITE-ProRule" id="PRU00134"/>
    </source>
</evidence>
<keyword evidence="3" id="KW-0862">Zinc</keyword>
<keyword evidence="1" id="KW-0479">Metal-binding</keyword>
<dbReference type="EMBL" id="LK052940">
    <property type="protein sequence ID" value="CDR40793.1"/>
    <property type="molecule type" value="Genomic_DNA"/>
</dbReference>
<feature type="domain" description="MYND-type" evidence="5">
    <location>
        <begin position="15"/>
        <end position="61"/>
    </location>
</feature>
<dbReference type="GO" id="GO:0008270">
    <property type="term" value="F:zinc ion binding"/>
    <property type="evidence" value="ECO:0007669"/>
    <property type="project" value="UniProtKB-KW"/>
</dbReference>
<reference evidence="6" key="1">
    <citation type="journal article" date="2014" name="Genome Announc.">
        <title>Draft genome sequence of Rhodosporidium toruloides CECT1137, an oleaginous yeast of biotechnological interest.</title>
        <authorList>
            <person name="Morin N."/>
            <person name="Calcas X."/>
            <person name="Devillers H."/>
            <person name="Durrens P."/>
            <person name="Sherman D.J."/>
            <person name="Nicaud J.-M."/>
            <person name="Neuveglise C."/>
        </authorList>
    </citation>
    <scope>NUCLEOTIDE SEQUENCE</scope>
    <source>
        <strain evidence="6">CECT1137</strain>
    </source>
</reference>
<protein>
    <submittedName>
        <fullName evidence="6">RHTO0S05e07338g1_1</fullName>
    </submittedName>
</protein>
<proteinExistence type="predicted"/>
<dbReference type="PROSITE" id="PS50865">
    <property type="entry name" value="ZF_MYND_2"/>
    <property type="match status" value="1"/>
</dbReference>
<keyword evidence="2 4" id="KW-0863">Zinc-finger</keyword>
<accession>A0A061AUD3</accession>
<dbReference type="SUPFAM" id="SSF144232">
    <property type="entry name" value="HIT/MYND zinc finger-like"/>
    <property type="match status" value="1"/>
</dbReference>
<dbReference type="OrthoDB" id="407198at2759"/>
<dbReference type="InterPro" id="IPR002893">
    <property type="entry name" value="Znf_MYND"/>
</dbReference>
<dbReference type="Gene3D" id="6.10.140.2220">
    <property type="match status" value="1"/>
</dbReference>
<dbReference type="Pfam" id="PF01753">
    <property type="entry name" value="zf-MYND"/>
    <property type="match status" value="1"/>
</dbReference>
<evidence type="ECO:0000313" key="6">
    <source>
        <dbReference type="EMBL" id="CDR40793.1"/>
    </source>
</evidence>
<sequence length="173" mass="18300">MSTAASASPAASGQCCVCGKATRSSCSRCAVSGGLDGTGCSLFFCSPECQKLVWPAHKRVCGKSPIALPLLTPEEAAETKAYKHKPIAWLDDTGTRKSIAQAFQAVAGDTRSPENIIDCITEKHPAALAYHAANDMQTHPDAEAPPTYDGIGSFDWNLLMPFLAGRRSCSVPR</sequence>
<organism evidence="6">
    <name type="scientific">Rhodotorula toruloides</name>
    <name type="common">Yeast</name>
    <name type="synonym">Rhodosporidium toruloides</name>
    <dbReference type="NCBI Taxonomy" id="5286"/>
    <lineage>
        <taxon>Eukaryota</taxon>
        <taxon>Fungi</taxon>
        <taxon>Dikarya</taxon>
        <taxon>Basidiomycota</taxon>
        <taxon>Pucciniomycotina</taxon>
        <taxon>Microbotryomycetes</taxon>
        <taxon>Sporidiobolales</taxon>
        <taxon>Sporidiobolaceae</taxon>
        <taxon>Rhodotorula</taxon>
    </lineage>
</organism>
<evidence type="ECO:0000256" key="1">
    <source>
        <dbReference type="ARBA" id="ARBA00022723"/>
    </source>
</evidence>
<dbReference type="AlphaFoldDB" id="A0A061AUD3"/>